<gene>
    <name evidence="1" type="ORF">HPB49_011874</name>
</gene>
<reference evidence="1" key="1">
    <citation type="submission" date="2020-05" db="EMBL/GenBank/DDBJ databases">
        <title>Large-scale comparative analyses of tick genomes elucidate their genetic diversity and vector capacities.</title>
        <authorList>
            <person name="Jia N."/>
            <person name="Wang J."/>
            <person name="Shi W."/>
            <person name="Du L."/>
            <person name="Sun Y."/>
            <person name="Zhan W."/>
            <person name="Jiang J."/>
            <person name="Wang Q."/>
            <person name="Zhang B."/>
            <person name="Ji P."/>
            <person name="Sakyi L.B."/>
            <person name="Cui X."/>
            <person name="Yuan T."/>
            <person name="Jiang B."/>
            <person name="Yang W."/>
            <person name="Lam T.T.-Y."/>
            <person name="Chang Q."/>
            <person name="Ding S."/>
            <person name="Wang X."/>
            <person name="Zhu J."/>
            <person name="Ruan X."/>
            <person name="Zhao L."/>
            <person name="Wei J."/>
            <person name="Que T."/>
            <person name="Du C."/>
            <person name="Cheng J."/>
            <person name="Dai P."/>
            <person name="Han X."/>
            <person name="Huang E."/>
            <person name="Gao Y."/>
            <person name="Liu J."/>
            <person name="Shao H."/>
            <person name="Ye R."/>
            <person name="Li L."/>
            <person name="Wei W."/>
            <person name="Wang X."/>
            <person name="Wang C."/>
            <person name="Yang T."/>
            <person name="Huo Q."/>
            <person name="Li W."/>
            <person name="Guo W."/>
            <person name="Chen H."/>
            <person name="Zhou L."/>
            <person name="Ni X."/>
            <person name="Tian J."/>
            <person name="Zhou Y."/>
            <person name="Sheng Y."/>
            <person name="Liu T."/>
            <person name="Pan Y."/>
            <person name="Xia L."/>
            <person name="Li J."/>
            <person name="Zhao F."/>
            <person name="Cao W."/>
        </authorList>
    </citation>
    <scope>NUCLEOTIDE SEQUENCE</scope>
    <source>
        <strain evidence="1">Dsil-2018</strain>
    </source>
</reference>
<name>A0ACB8D541_DERSI</name>
<proteinExistence type="predicted"/>
<evidence type="ECO:0000313" key="1">
    <source>
        <dbReference type="EMBL" id="KAH7959552.1"/>
    </source>
</evidence>
<sequence>MGSGSSKCCQGLVFADDIVLLAGNTGDLQTLITSCAEAMAPLGLQFSTKKSAVVAFSGPEAPGSLTQPCGGLLALATEY</sequence>
<keyword evidence="2" id="KW-1185">Reference proteome</keyword>
<comment type="caution">
    <text evidence="1">The sequence shown here is derived from an EMBL/GenBank/DDBJ whole genome shotgun (WGS) entry which is preliminary data.</text>
</comment>
<evidence type="ECO:0000313" key="2">
    <source>
        <dbReference type="Proteomes" id="UP000821865"/>
    </source>
</evidence>
<dbReference type="EMBL" id="CM023472">
    <property type="protein sequence ID" value="KAH7959552.1"/>
    <property type="molecule type" value="Genomic_DNA"/>
</dbReference>
<organism evidence="1 2">
    <name type="scientific">Dermacentor silvarum</name>
    <name type="common">Tick</name>
    <dbReference type="NCBI Taxonomy" id="543639"/>
    <lineage>
        <taxon>Eukaryota</taxon>
        <taxon>Metazoa</taxon>
        <taxon>Ecdysozoa</taxon>
        <taxon>Arthropoda</taxon>
        <taxon>Chelicerata</taxon>
        <taxon>Arachnida</taxon>
        <taxon>Acari</taxon>
        <taxon>Parasitiformes</taxon>
        <taxon>Ixodida</taxon>
        <taxon>Ixodoidea</taxon>
        <taxon>Ixodidae</taxon>
        <taxon>Rhipicephalinae</taxon>
        <taxon>Dermacentor</taxon>
    </lineage>
</organism>
<dbReference type="Proteomes" id="UP000821865">
    <property type="component" value="Chromosome 3"/>
</dbReference>
<accession>A0ACB8D541</accession>
<protein>
    <submittedName>
        <fullName evidence="1">Uncharacterized protein</fullName>
    </submittedName>
</protein>